<dbReference type="Proteomes" id="UP000177208">
    <property type="component" value="Unassembled WGS sequence"/>
</dbReference>
<protein>
    <submittedName>
        <fullName evidence="2">Uncharacterized protein</fullName>
    </submittedName>
</protein>
<comment type="caution">
    <text evidence="2">The sequence shown here is derived from an EMBL/GenBank/DDBJ whole genome shotgun (WGS) entry which is preliminary data.</text>
</comment>
<keyword evidence="1" id="KW-1133">Transmembrane helix</keyword>
<dbReference type="EMBL" id="MFZG01000033">
    <property type="protein sequence ID" value="OGK15723.1"/>
    <property type="molecule type" value="Genomic_DNA"/>
</dbReference>
<gene>
    <name evidence="2" type="ORF">A2774_00565</name>
</gene>
<reference evidence="2 3" key="1">
    <citation type="journal article" date="2016" name="Nat. Commun.">
        <title>Thousands of microbial genomes shed light on interconnected biogeochemical processes in an aquifer system.</title>
        <authorList>
            <person name="Anantharaman K."/>
            <person name="Brown C.T."/>
            <person name="Hug L.A."/>
            <person name="Sharon I."/>
            <person name="Castelle C.J."/>
            <person name="Probst A.J."/>
            <person name="Thomas B.C."/>
            <person name="Singh A."/>
            <person name="Wilkins M.J."/>
            <person name="Karaoz U."/>
            <person name="Brodie E.L."/>
            <person name="Williams K.H."/>
            <person name="Hubbard S.S."/>
            <person name="Banfield J.F."/>
        </authorList>
    </citation>
    <scope>NUCLEOTIDE SEQUENCE [LARGE SCALE GENOMIC DNA]</scope>
</reference>
<feature type="transmembrane region" description="Helical" evidence="1">
    <location>
        <begin position="12"/>
        <end position="35"/>
    </location>
</feature>
<organism evidence="2 3">
    <name type="scientific">Candidatus Roizmanbacteria bacterium RIFCSPHIGHO2_01_FULL_39_12c</name>
    <dbReference type="NCBI Taxonomy" id="1802031"/>
    <lineage>
        <taxon>Bacteria</taxon>
        <taxon>Candidatus Roizmaniibacteriota</taxon>
    </lineage>
</organism>
<keyword evidence="1" id="KW-0812">Transmembrane</keyword>
<evidence type="ECO:0000256" key="1">
    <source>
        <dbReference type="SAM" id="Phobius"/>
    </source>
</evidence>
<evidence type="ECO:0000313" key="2">
    <source>
        <dbReference type="EMBL" id="OGK15723.1"/>
    </source>
</evidence>
<dbReference type="AlphaFoldDB" id="A0A1F7G9W0"/>
<accession>A0A1F7G9W0</accession>
<name>A0A1F7G9W0_9BACT</name>
<proteinExistence type="predicted"/>
<evidence type="ECO:0000313" key="3">
    <source>
        <dbReference type="Proteomes" id="UP000177208"/>
    </source>
</evidence>
<keyword evidence="1" id="KW-0472">Membrane</keyword>
<sequence>MHSVYQDLVRSILVIFYHFGKWFIGLVSLGSNVVFRAWVGGARTIIPNEERKNKDRARTYEEACQVQI</sequence>